<keyword evidence="1" id="KW-0472">Membrane</keyword>
<reference evidence="2 3" key="1">
    <citation type="submission" date="2016-10" db="EMBL/GenBank/DDBJ databases">
        <authorList>
            <person name="de Groot N.N."/>
        </authorList>
    </citation>
    <scope>NUCLEOTIDE SEQUENCE [LARGE SCALE GENOMIC DNA]</scope>
    <source>
        <strain evidence="2 3">CGMCC 1.7727</strain>
    </source>
</reference>
<dbReference type="AlphaFoldDB" id="A0A1H9PJU1"/>
<accession>A0A1H9PJU1</accession>
<gene>
    <name evidence="2" type="ORF">SAMN04487944_10538</name>
</gene>
<evidence type="ECO:0000313" key="3">
    <source>
        <dbReference type="Proteomes" id="UP000199687"/>
    </source>
</evidence>
<dbReference type="RefSeq" id="WP_089740113.1">
    <property type="nucleotide sequence ID" value="NZ_FOGL01000005.1"/>
</dbReference>
<name>A0A1H9PJU1_9BACI</name>
<dbReference type="EMBL" id="FOGL01000005">
    <property type="protein sequence ID" value="SER48511.1"/>
    <property type="molecule type" value="Genomic_DNA"/>
</dbReference>
<dbReference type="Pfam" id="PF17370">
    <property type="entry name" value="DUF5392"/>
    <property type="match status" value="1"/>
</dbReference>
<sequence>MFSFMATEIPTFIKTELENLFAKIGPLMKKNTKYMMFATPLIAISFFNLIFFLFFGGFQNGMLAALLIYALMASVGLALYKESKRIKKQIRELEMEHIVNRIEKSVVINEYKKKDYITLIKSQPRMGIQTFMNFLTEENERKRMSQE</sequence>
<dbReference type="Proteomes" id="UP000199687">
    <property type="component" value="Unassembled WGS sequence"/>
</dbReference>
<dbReference type="InterPro" id="IPR020205">
    <property type="entry name" value="Uncharacterised_YwnF_TM"/>
</dbReference>
<evidence type="ECO:0000313" key="2">
    <source>
        <dbReference type="EMBL" id="SER48511.1"/>
    </source>
</evidence>
<keyword evidence="1" id="KW-1133">Transmembrane helix</keyword>
<keyword evidence="3" id="KW-1185">Reference proteome</keyword>
<proteinExistence type="predicted"/>
<protein>
    <submittedName>
        <fullName evidence="2">Uncharacterized protein</fullName>
    </submittedName>
</protein>
<feature type="transmembrane region" description="Helical" evidence="1">
    <location>
        <begin position="34"/>
        <end position="55"/>
    </location>
</feature>
<dbReference type="OrthoDB" id="2451415at2"/>
<dbReference type="STRING" id="531814.SAMN04487944_10538"/>
<evidence type="ECO:0000256" key="1">
    <source>
        <dbReference type="SAM" id="Phobius"/>
    </source>
</evidence>
<feature type="transmembrane region" description="Helical" evidence="1">
    <location>
        <begin position="61"/>
        <end position="80"/>
    </location>
</feature>
<keyword evidence="1" id="KW-0812">Transmembrane</keyword>
<organism evidence="2 3">
    <name type="scientific">Gracilibacillus ureilyticus</name>
    <dbReference type="NCBI Taxonomy" id="531814"/>
    <lineage>
        <taxon>Bacteria</taxon>
        <taxon>Bacillati</taxon>
        <taxon>Bacillota</taxon>
        <taxon>Bacilli</taxon>
        <taxon>Bacillales</taxon>
        <taxon>Bacillaceae</taxon>
        <taxon>Gracilibacillus</taxon>
    </lineage>
</organism>